<dbReference type="PROSITE" id="PS51257">
    <property type="entry name" value="PROKAR_LIPOPROTEIN"/>
    <property type="match status" value="1"/>
</dbReference>
<evidence type="ECO:0000259" key="1">
    <source>
        <dbReference type="Pfam" id="PF14285"/>
    </source>
</evidence>
<accession>A0A364K201</accession>
<dbReference type="PANTHER" id="PTHR37507">
    <property type="entry name" value="SPORULATION PROTEIN YDCC"/>
    <property type="match status" value="1"/>
</dbReference>
<dbReference type="OrthoDB" id="9785380at2"/>
<dbReference type="SUPFAM" id="SSF89392">
    <property type="entry name" value="Prokaryotic lipoproteins and lipoprotein localization factors"/>
    <property type="match status" value="1"/>
</dbReference>
<reference evidence="2 3" key="1">
    <citation type="submission" date="2018-06" db="EMBL/GenBank/DDBJ databases">
        <title>Thermoflavimicrobium daqus sp. nov., a thermophilic microbe isolated from Moutai-flavour Daqu.</title>
        <authorList>
            <person name="Wang X."/>
            <person name="Zhou H."/>
        </authorList>
    </citation>
    <scope>NUCLEOTIDE SEQUENCE [LARGE SCALE GENOMIC DNA]</scope>
    <source>
        <strain evidence="2 3">FBKL4.011</strain>
    </source>
</reference>
<dbReference type="AlphaFoldDB" id="A0A364K201"/>
<organism evidence="2 3">
    <name type="scientific">Thermoflavimicrobium daqui</name>
    <dbReference type="NCBI Taxonomy" id="2137476"/>
    <lineage>
        <taxon>Bacteria</taxon>
        <taxon>Bacillati</taxon>
        <taxon>Bacillota</taxon>
        <taxon>Bacilli</taxon>
        <taxon>Bacillales</taxon>
        <taxon>Thermoactinomycetaceae</taxon>
        <taxon>Thermoflavimicrobium</taxon>
    </lineage>
</organism>
<proteinExistence type="predicted"/>
<keyword evidence="3" id="KW-1185">Reference proteome</keyword>
<protein>
    <submittedName>
        <fullName evidence="2">DUF4367 domain-containing protein</fullName>
    </submittedName>
</protein>
<evidence type="ECO:0000313" key="2">
    <source>
        <dbReference type="EMBL" id="RAL22047.1"/>
    </source>
</evidence>
<dbReference type="Gene3D" id="2.50.20.10">
    <property type="entry name" value="Lipoprotein localisation LolA/LolB/LppX"/>
    <property type="match status" value="1"/>
</dbReference>
<sequence>MCRNKWIIVPLFLILLFLAGCGEKDAKTLVNDLSKRSEKMESYISHGKLTIQTGQEPQIVDVEVWYKKPHYYRVALKNPKKDITQILLRNDEGVYVLTPSLKKSYRFQSDWPESSGQIYLYQSILGSIIDDQKRQFQREKGTYLFEVAAKFTLNQNWKKQKVWLDQKLNPKKVSVFNDKDEVMVEMVFDRFQLDPSFDKDAFDMKRNLSQMTEESKQTLAGLKQKMDKRGMASLAPMYIPMGSQLDGEKTVQTIAGPAVIMRYTGSKPFTITQKKPQEIETFLSEQAKPVMLYQGFGVLLNQDKQKQLKWLDGQREFELTGALSEEEMIKIANSFADQVEK</sequence>
<dbReference type="InterPro" id="IPR052944">
    <property type="entry name" value="Sporulation_related"/>
</dbReference>
<feature type="domain" description="DUF4367" evidence="1">
    <location>
        <begin position="235"/>
        <end position="334"/>
    </location>
</feature>
<reference evidence="2 3" key="2">
    <citation type="submission" date="2018-06" db="EMBL/GenBank/DDBJ databases">
        <authorList>
            <person name="Zhirakovskaya E."/>
        </authorList>
    </citation>
    <scope>NUCLEOTIDE SEQUENCE [LARGE SCALE GENOMIC DNA]</scope>
    <source>
        <strain evidence="2 3">FBKL4.011</strain>
    </source>
</reference>
<dbReference type="EMBL" id="QJKK01000010">
    <property type="protein sequence ID" value="RAL22047.1"/>
    <property type="molecule type" value="Genomic_DNA"/>
</dbReference>
<dbReference type="InterPro" id="IPR025377">
    <property type="entry name" value="DUF4367"/>
</dbReference>
<dbReference type="InterPro" id="IPR029046">
    <property type="entry name" value="LolA/LolB/LppX"/>
</dbReference>
<comment type="caution">
    <text evidence="2">The sequence shown here is derived from an EMBL/GenBank/DDBJ whole genome shotgun (WGS) entry which is preliminary data.</text>
</comment>
<dbReference type="Proteomes" id="UP000251213">
    <property type="component" value="Unassembled WGS sequence"/>
</dbReference>
<dbReference type="PANTHER" id="PTHR37507:SF2">
    <property type="entry name" value="SPORULATION PROTEIN YDCC"/>
    <property type="match status" value="1"/>
</dbReference>
<dbReference type="RefSeq" id="WP_113659891.1">
    <property type="nucleotide sequence ID" value="NZ_KZ845672.1"/>
</dbReference>
<gene>
    <name evidence="2" type="ORF">DL897_14730</name>
</gene>
<name>A0A364K201_9BACL</name>
<dbReference type="Pfam" id="PF14285">
    <property type="entry name" value="DUF4367"/>
    <property type="match status" value="1"/>
</dbReference>
<evidence type="ECO:0000313" key="3">
    <source>
        <dbReference type="Proteomes" id="UP000251213"/>
    </source>
</evidence>